<dbReference type="GO" id="GO:0004514">
    <property type="term" value="F:nicotinate-nucleotide diphosphorylase (carboxylating) activity"/>
    <property type="evidence" value="ECO:0007669"/>
    <property type="project" value="UniProtKB-EC"/>
</dbReference>
<feature type="domain" description="Quinolinate phosphoribosyl transferase N-terminal" evidence="15">
    <location>
        <begin position="34"/>
        <end position="118"/>
    </location>
</feature>
<dbReference type="EC" id="2.4.2.19" evidence="5"/>
<dbReference type="InterPro" id="IPR036068">
    <property type="entry name" value="Nicotinate_pribotase-like_C"/>
</dbReference>
<dbReference type="PIRSF" id="PIRSF006250">
    <property type="entry name" value="NadC_ModD"/>
    <property type="match status" value="1"/>
</dbReference>
<comment type="subunit">
    <text evidence="4">Hexamer formed by 3 homodimers.</text>
</comment>
<dbReference type="CDD" id="cd01572">
    <property type="entry name" value="QPRTase"/>
    <property type="match status" value="1"/>
</dbReference>
<dbReference type="Pfam" id="PF01729">
    <property type="entry name" value="QRPTase_C"/>
    <property type="match status" value="1"/>
</dbReference>
<comment type="caution">
    <text evidence="16">The sequence shown here is derived from an EMBL/GenBank/DDBJ whole genome shotgun (WGS) entry which is preliminary data.</text>
</comment>
<dbReference type="InterPro" id="IPR027277">
    <property type="entry name" value="NadC/ModD"/>
</dbReference>
<comment type="pathway">
    <text evidence="2">Cofactor biosynthesis; NAD(+) biosynthesis; nicotinate D-ribonucleotide from quinolinate: step 1/1.</text>
</comment>
<feature type="binding site" evidence="13">
    <location>
        <position position="108"/>
    </location>
    <ligand>
        <name>substrate</name>
    </ligand>
</feature>
<evidence type="ECO:0000256" key="12">
    <source>
        <dbReference type="PIRNR" id="PIRNR006250"/>
    </source>
</evidence>
<dbReference type="Pfam" id="PF02749">
    <property type="entry name" value="QRPTase_N"/>
    <property type="match status" value="1"/>
</dbReference>
<dbReference type="InterPro" id="IPR022412">
    <property type="entry name" value="Quinolinate_PRibosylTrfase_N"/>
</dbReference>
<evidence type="ECO:0000256" key="2">
    <source>
        <dbReference type="ARBA" id="ARBA00004893"/>
    </source>
</evidence>
<comment type="similarity">
    <text evidence="3 12">Belongs to the NadC/ModD family.</text>
</comment>
<name>A0A432XKK3_9GAMM</name>
<evidence type="ECO:0000313" key="16">
    <source>
        <dbReference type="EMBL" id="RUO49192.1"/>
    </source>
</evidence>
<evidence type="ECO:0000259" key="15">
    <source>
        <dbReference type="Pfam" id="PF02749"/>
    </source>
</evidence>
<feature type="binding site" evidence="13">
    <location>
        <begin position="248"/>
        <end position="250"/>
    </location>
    <ligand>
        <name>substrate</name>
    </ligand>
</feature>
<evidence type="ECO:0000256" key="11">
    <source>
        <dbReference type="ARBA" id="ARBA00069173"/>
    </source>
</evidence>
<evidence type="ECO:0000256" key="9">
    <source>
        <dbReference type="ARBA" id="ARBA00033102"/>
    </source>
</evidence>
<evidence type="ECO:0000256" key="8">
    <source>
        <dbReference type="ARBA" id="ARBA00022679"/>
    </source>
</evidence>
<feature type="binding site" evidence="13">
    <location>
        <position position="225"/>
    </location>
    <ligand>
        <name>substrate</name>
    </ligand>
</feature>
<evidence type="ECO:0000256" key="1">
    <source>
        <dbReference type="ARBA" id="ARBA00003237"/>
    </source>
</evidence>
<evidence type="ECO:0000259" key="14">
    <source>
        <dbReference type="Pfam" id="PF01729"/>
    </source>
</evidence>
<dbReference type="FunFam" id="3.20.20.70:FF:000030">
    <property type="entry name" value="Nicotinate-nucleotide pyrophosphorylase, carboxylating"/>
    <property type="match status" value="1"/>
</dbReference>
<dbReference type="InterPro" id="IPR037128">
    <property type="entry name" value="Quinolinate_PRibosylTase_N_sf"/>
</dbReference>
<keyword evidence="8 12" id="KW-0808">Transferase</keyword>
<feature type="binding site" evidence="13">
    <location>
        <begin position="269"/>
        <end position="271"/>
    </location>
    <ligand>
        <name>substrate</name>
    </ligand>
</feature>
<dbReference type="GO" id="GO:0034213">
    <property type="term" value="P:quinolinate catabolic process"/>
    <property type="evidence" value="ECO:0007669"/>
    <property type="project" value="TreeGrafter"/>
</dbReference>
<evidence type="ECO:0000256" key="10">
    <source>
        <dbReference type="ARBA" id="ARBA00047445"/>
    </source>
</evidence>
<comment type="catalytic activity">
    <reaction evidence="10">
        <text>nicotinate beta-D-ribonucleotide + CO2 + diphosphate = quinolinate + 5-phospho-alpha-D-ribose 1-diphosphate + 2 H(+)</text>
        <dbReference type="Rhea" id="RHEA:12733"/>
        <dbReference type="ChEBI" id="CHEBI:15378"/>
        <dbReference type="ChEBI" id="CHEBI:16526"/>
        <dbReference type="ChEBI" id="CHEBI:29959"/>
        <dbReference type="ChEBI" id="CHEBI:33019"/>
        <dbReference type="ChEBI" id="CHEBI:57502"/>
        <dbReference type="ChEBI" id="CHEBI:58017"/>
        <dbReference type="EC" id="2.4.2.19"/>
    </reaction>
</comment>
<feature type="domain" description="Quinolinate phosphoribosyl transferase C-terminal" evidence="14">
    <location>
        <begin position="120"/>
        <end position="284"/>
    </location>
</feature>
<protein>
    <recommendedName>
        <fullName evidence="11">Probable nicotinate-nucleotide pyrophosphorylase [carboxylating]</fullName>
        <ecNumber evidence="5">2.4.2.19</ecNumber>
    </recommendedName>
    <alternativeName>
        <fullName evidence="9">Quinolinate phosphoribosyltransferase [decarboxylating]</fullName>
    </alternativeName>
</protein>
<dbReference type="FunFam" id="3.90.1170.20:FF:000001">
    <property type="entry name" value="Nicotinate-nucleotide diphosphorylase (Carboxylating)"/>
    <property type="match status" value="1"/>
</dbReference>
<dbReference type="Gene3D" id="3.90.1170.20">
    <property type="entry name" value="Quinolinate phosphoribosyl transferase, N-terminal domain"/>
    <property type="match status" value="1"/>
</dbReference>
<evidence type="ECO:0000313" key="17">
    <source>
        <dbReference type="Proteomes" id="UP000286985"/>
    </source>
</evidence>
<dbReference type="GO" id="GO:0009435">
    <property type="term" value="P:NAD+ biosynthetic process"/>
    <property type="evidence" value="ECO:0007669"/>
    <property type="project" value="UniProtKB-UniPathway"/>
</dbReference>
<evidence type="ECO:0000256" key="4">
    <source>
        <dbReference type="ARBA" id="ARBA00011218"/>
    </source>
</evidence>
<feature type="binding site" evidence="13">
    <location>
        <position position="165"/>
    </location>
    <ligand>
        <name>substrate</name>
    </ligand>
</feature>
<dbReference type="STRING" id="519452.SAMN04488139_0415"/>
<dbReference type="InterPro" id="IPR002638">
    <property type="entry name" value="Quinolinate_PRibosylTrfase_C"/>
</dbReference>
<feature type="binding site" evidence="13">
    <location>
        <position position="204"/>
    </location>
    <ligand>
        <name>substrate</name>
    </ligand>
</feature>
<evidence type="ECO:0000256" key="3">
    <source>
        <dbReference type="ARBA" id="ARBA00009400"/>
    </source>
</evidence>
<keyword evidence="7 12" id="KW-0328">Glycosyltransferase</keyword>
<sequence>MDTRVDPTLLAADREQMVQRALQEDLNGLTADLDITAQLIPAGEQAHARVITREDAVICGVDWVNEVFKQLGGEVTVTWHVADGDDVAAESLLCELEGPARVILTGERTALNFLQTLSGVATTTAHYVRHLEGSDTRLLDTRKTIPGLRTALKYAVVCGGGFNHRIGLYDAYLIKENHIMACGGIAQAIAEARKLNPGKPVEVEVENLSEYDDALKAGADIIMLDNFSLQDIYTAVEQRTGQTRLEVSGNITDKRLKELALTGVDFISSGAITKNIQAIDLSLRFQKL</sequence>
<dbReference type="OrthoDB" id="9782546at2"/>
<evidence type="ECO:0000256" key="6">
    <source>
        <dbReference type="ARBA" id="ARBA00022642"/>
    </source>
</evidence>
<proteinExistence type="inferred from homology"/>
<dbReference type="GO" id="GO:0005737">
    <property type="term" value="C:cytoplasm"/>
    <property type="evidence" value="ECO:0007669"/>
    <property type="project" value="TreeGrafter"/>
</dbReference>
<dbReference type="Proteomes" id="UP000286985">
    <property type="component" value="Unassembled WGS sequence"/>
</dbReference>
<keyword evidence="17" id="KW-1185">Reference proteome</keyword>
<dbReference type="EMBL" id="PIPU01000001">
    <property type="protein sequence ID" value="RUO49192.1"/>
    <property type="molecule type" value="Genomic_DNA"/>
</dbReference>
<dbReference type="SUPFAM" id="SSF54675">
    <property type="entry name" value="Nicotinate/Quinolinate PRTase N-terminal domain-like"/>
    <property type="match status" value="1"/>
</dbReference>
<gene>
    <name evidence="16" type="ORF">CWE24_01405</name>
</gene>
<dbReference type="AlphaFoldDB" id="A0A432XKK3"/>
<keyword evidence="6" id="KW-0662">Pyridine nucleotide biosynthesis</keyword>
<organism evidence="16 17">
    <name type="scientific">Pseudidiomarina donghaiensis</name>
    <dbReference type="NCBI Taxonomy" id="519452"/>
    <lineage>
        <taxon>Bacteria</taxon>
        <taxon>Pseudomonadati</taxon>
        <taxon>Pseudomonadota</taxon>
        <taxon>Gammaproteobacteria</taxon>
        <taxon>Alteromonadales</taxon>
        <taxon>Idiomarinaceae</taxon>
        <taxon>Pseudidiomarina</taxon>
    </lineage>
</organism>
<feature type="binding site" evidence="13">
    <location>
        <position position="175"/>
    </location>
    <ligand>
        <name>substrate</name>
    </ligand>
</feature>
<evidence type="ECO:0000256" key="13">
    <source>
        <dbReference type="PIRSR" id="PIRSR006250-1"/>
    </source>
</evidence>
<dbReference type="PANTHER" id="PTHR32179:SF3">
    <property type="entry name" value="NICOTINATE-NUCLEOTIDE PYROPHOSPHORYLASE [CARBOXYLATING]"/>
    <property type="match status" value="1"/>
</dbReference>
<dbReference type="SUPFAM" id="SSF51690">
    <property type="entry name" value="Nicotinate/Quinolinate PRTase C-terminal domain-like"/>
    <property type="match status" value="1"/>
</dbReference>
<dbReference type="InterPro" id="IPR013785">
    <property type="entry name" value="Aldolase_TIM"/>
</dbReference>
<comment type="function">
    <text evidence="1">Involved in the catabolism of quinolinic acid (QA).</text>
</comment>
<feature type="binding site" evidence="13">
    <location>
        <begin position="141"/>
        <end position="143"/>
    </location>
    <ligand>
        <name>substrate</name>
    </ligand>
</feature>
<accession>A0A432XKK3</accession>
<reference evidence="17" key="1">
    <citation type="journal article" date="2018" name="Front. Microbiol.">
        <title>Genome-Based Analysis Reveals the Taxonomy and Diversity of the Family Idiomarinaceae.</title>
        <authorList>
            <person name="Liu Y."/>
            <person name="Lai Q."/>
            <person name="Shao Z."/>
        </authorList>
    </citation>
    <scope>NUCLEOTIDE SEQUENCE [LARGE SCALE GENOMIC DNA]</scope>
    <source>
        <strain evidence="17">908033</strain>
    </source>
</reference>
<evidence type="ECO:0000256" key="5">
    <source>
        <dbReference type="ARBA" id="ARBA00011944"/>
    </source>
</evidence>
<dbReference type="InterPro" id="IPR004393">
    <property type="entry name" value="NadC"/>
</dbReference>
<evidence type="ECO:0000256" key="7">
    <source>
        <dbReference type="ARBA" id="ARBA00022676"/>
    </source>
</evidence>
<dbReference type="Gene3D" id="3.20.20.70">
    <property type="entry name" value="Aldolase class I"/>
    <property type="match status" value="1"/>
</dbReference>
<dbReference type="NCBIfam" id="TIGR00078">
    <property type="entry name" value="nadC"/>
    <property type="match status" value="1"/>
</dbReference>
<dbReference type="PANTHER" id="PTHR32179">
    <property type="entry name" value="NICOTINATE-NUCLEOTIDE PYROPHOSPHORYLASE [CARBOXYLATING]"/>
    <property type="match status" value="1"/>
</dbReference>
<dbReference type="UniPathway" id="UPA00253">
    <property type="reaction ID" value="UER00331"/>
</dbReference>
<dbReference type="RefSeq" id="WP_092836878.1">
    <property type="nucleotide sequence ID" value="NZ_FPCF01000001.1"/>
</dbReference>